<dbReference type="InterPro" id="IPR051448">
    <property type="entry name" value="CdaR-like_regulators"/>
</dbReference>
<dbReference type="Gene3D" id="1.10.10.2840">
    <property type="entry name" value="PucR C-terminal helix-turn-helix domain"/>
    <property type="match status" value="1"/>
</dbReference>
<evidence type="ECO:0000313" key="2">
    <source>
        <dbReference type="EMBL" id="NYJ33414.1"/>
    </source>
</evidence>
<comment type="caution">
    <text evidence="2">The sequence shown here is derived from an EMBL/GenBank/DDBJ whole genome shotgun (WGS) entry which is preliminary data.</text>
</comment>
<keyword evidence="3" id="KW-1185">Reference proteome</keyword>
<feature type="domain" description="PucR C-terminal helix-turn-helix" evidence="1">
    <location>
        <begin position="482"/>
        <end position="536"/>
    </location>
</feature>
<dbReference type="PANTHER" id="PTHR33744">
    <property type="entry name" value="CARBOHYDRATE DIACID REGULATOR"/>
    <property type="match status" value="1"/>
</dbReference>
<dbReference type="Pfam" id="PF13556">
    <property type="entry name" value="HTH_30"/>
    <property type="match status" value="1"/>
</dbReference>
<dbReference type="RefSeq" id="WP_179821588.1">
    <property type="nucleotide sequence ID" value="NZ_JACCFS010000001.1"/>
</dbReference>
<name>A0A7Z0EK78_9ACTN</name>
<evidence type="ECO:0000313" key="3">
    <source>
        <dbReference type="Proteomes" id="UP000572051"/>
    </source>
</evidence>
<evidence type="ECO:0000259" key="1">
    <source>
        <dbReference type="Pfam" id="PF13556"/>
    </source>
</evidence>
<proteinExistence type="predicted"/>
<organism evidence="2 3">
    <name type="scientific">Nocardiopsis aegyptia</name>
    <dbReference type="NCBI Taxonomy" id="220378"/>
    <lineage>
        <taxon>Bacteria</taxon>
        <taxon>Bacillati</taxon>
        <taxon>Actinomycetota</taxon>
        <taxon>Actinomycetes</taxon>
        <taxon>Streptosporangiales</taxon>
        <taxon>Nocardiopsidaceae</taxon>
        <taxon>Nocardiopsis</taxon>
    </lineage>
</organism>
<reference evidence="2 3" key="1">
    <citation type="submission" date="2020-07" db="EMBL/GenBank/DDBJ databases">
        <title>Sequencing the genomes of 1000 actinobacteria strains.</title>
        <authorList>
            <person name="Klenk H.-P."/>
        </authorList>
    </citation>
    <scope>NUCLEOTIDE SEQUENCE [LARGE SCALE GENOMIC DNA]</scope>
    <source>
        <strain evidence="2 3">DSM 44442</strain>
    </source>
</reference>
<accession>A0A7Z0EK78</accession>
<dbReference type="EMBL" id="JACCFS010000001">
    <property type="protein sequence ID" value="NYJ33414.1"/>
    <property type="molecule type" value="Genomic_DNA"/>
</dbReference>
<dbReference type="Proteomes" id="UP000572051">
    <property type="component" value="Unassembled WGS sequence"/>
</dbReference>
<dbReference type="InterPro" id="IPR042070">
    <property type="entry name" value="PucR_C-HTH_sf"/>
</dbReference>
<gene>
    <name evidence="2" type="ORF">HNR10_001295</name>
</gene>
<sequence length="549" mass="57641">MDSWISPNVGEDTEPGASLRSVLESVGPVMLTVLDAPPGGLRKRVLRTVIHDAADPLPDGTGSVLLLVGADAEAPETVETAREAAGAGYVAAVVKLRGGNGRVLARAAREAGVTLLTTPDDAAWRQVDALLSSALGASGAGEGSPGADTASGDELFTLANALAGAVGGPVVIEDLEQHVLAYSTLPGQPIDEFRRRGILDRRVPVLAEQVRQYRDVLNAPGMLRLPPLGDEELPRAAVAIRAGDLPLGTIWVIEGQSRIDAAGERALADGARLAALHMLRRRSGPEIELQAREQALRGALEGAASEADTRTRLGLSEGTAVTLVGLAPPAANSDTAALTARAGTAVARHWSAVQPEAAVASTARAVYVLVPEGADGAVRRLAAQTLTVVERVLGLRMRAALSRASADLGQIPLLRAEADDILRVIAADPRAPAVADLADAHARVLLAHVADELARLPRLRHPGIDAMLAHDRDHGTAYAVSVTAWLDAVGSFGDAARRLHVHPNTMKYRLRRARELFGLDLDDADDRLSCWIQLRLATTPPEESPGRTH</sequence>
<protein>
    <recommendedName>
        <fullName evidence="1">PucR C-terminal helix-turn-helix domain-containing protein</fullName>
    </recommendedName>
</protein>
<dbReference type="PANTHER" id="PTHR33744:SF17">
    <property type="entry name" value="CONSERVED PROTEIN"/>
    <property type="match status" value="1"/>
</dbReference>
<dbReference type="AlphaFoldDB" id="A0A7Z0EK78"/>
<dbReference type="InterPro" id="IPR025736">
    <property type="entry name" value="PucR_C-HTH_dom"/>
</dbReference>